<feature type="transmembrane region" description="Helical" evidence="7">
    <location>
        <begin position="395"/>
        <end position="416"/>
    </location>
</feature>
<dbReference type="InterPro" id="IPR052031">
    <property type="entry name" value="Membrane_Transporter-Flippase"/>
</dbReference>
<accession>F7YWX5</accession>
<feature type="transmembrane region" description="Helical" evidence="7">
    <location>
        <begin position="370"/>
        <end position="388"/>
    </location>
</feature>
<feature type="transmembrane region" description="Helical" evidence="7">
    <location>
        <begin position="168"/>
        <end position="190"/>
    </location>
</feature>
<dbReference type="PIRSF" id="PIRSF006603">
    <property type="entry name" value="DinF"/>
    <property type="match status" value="1"/>
</dbReference>
<evidence type="ECO:0000313" key="8">
    <source>
        <dbReference type="EMBL" id="AEH50567.1"/>
    </source>
</evidence>
<feature type="transmembrane region" description="Helical" evidence="7">
    <location>
        <begin position="260"/>
        <end position="282"/>
    </location>
</feature>
<dbReference type="InterPro" id="IPR002528">
    <property type="entry name" value="MATE_fam"/>
</dbReference>
<dbReference type="KEGG" id="tta:Theth_0475"/>
<gene>
    <name evidence="8" type="ORF">Theth_0475</name>
</gene>
<name>F7YWX5_9THEM</name>
<dbReference type="PANTHER" id="PTHR43549">
    <property type="entry name" value="MULTIDRUG RESISTANCE PROTEIN YPNP-RELATED"/>
    <property type="match status" value="1"/>
</dbReference>
<dbReference type="AlphaFoldDB" id="F7YWX5"/>
<feature type="transmembrane region" description="Helical" evidence="7">
    <location>
        <begin position="18"/>
        <end position="39"/>
    </location>
</feature>
<dbReference type="PATRIC" id="fig|688269.3.peg.490"/>
<keyword evidence="3" id="KW-1003">Cell membrane</keyword>
<dbReference type="GO" id="GO:0005886">
    <property type="term" value="C:plasma membrane"/>
    <property type="evidence" value="ECO:0007669"/>
    <property type="project" value="UniProtKB-SubCell"/>
</dbReference>
<feature type="transmembrane region" description="Helical" evidence="7">
    <location>
        <begin position="100"/>
        <end position="125"/>
    </location>
</feature>
<comment type="subcellular location">
    <subcellularLocation>
        <location evidence="1">Cell membrane</location>
        <topology evidence="1">Multi-pass membrane protein</topology>
    </subcellularLocation>
</comment>
<dbReference type="Proteomes" id="UP000006804">
    <property type="component" value="Chromosome"/>
</dbReference>
<keyword evidence="9" id="KW-1185">Reference proteome</keyword>
<evidence type="ECO:0000256" key="1">
    <source>
        <dbReference type="ARBA" id="ARBA00004651"/>
    </source>
</evidence>
<dbReference type="GO" id="GO:0042910">
    <property type="term" value="F:xenobiotic transmembrane transporter activity"/>
    <property type="evidence" value="ECO:0007669"/>
    <property type="project" value="InterPro"/>
</dbReference>
<feature type="transmembrane region" description="Helical" evidence="7">
    <location>
        <begin position="328"/>
        <end position="350"/>
    </location>
</feature>
<keyword evidence="5 7" id="KW-1133">Transmembrane helix</keyword>
<evidence type="ECO:0000256" key="7">
    <source>
        <dbReference type="SAM" id="Phobius"/>
    </source>
</evidence>
<feature type="transmembrane region" description="Helical" evidence="7">
    <location>
        <begin position="51"/>
        <end position="80"/>
    </location>
</feature>
<evidence type="ECO:0000256" key="2">
    <source>
        <dbReference type="ARBA" id="ARBA00022448"/>
    </source>
</evidence>
<dbReference type="NCBIfam" id="TIGR00797">
    <property type="entry name" value="matE"/>
    <property type="match status" value="1"/>
</dbReference>
<dbReference type="RefSeq" id="WP_013931790.1">
    <property type="nucleotide sequence ID" value="NC_015707.1"/>
</dbReference>
<dbReference type="Pfam" id="PF01554">
    <property type="entry name" value="MatE"/>
    <property type="match status" value="2"/>
</dbReference>
<feature type="transmembrane region" description="Helical" evidence="7">
    <location>
        <begin position="288"/>
        <end position="307"/>
    </location>
</feature>
<feature type="transmembrane region" description="Helical" evidence="7">
    <location>
        <begin position="196"/>
        <end position="217"/>
    </location>
</feature>
<organism evidence="8 9">
    <name type="scientific">Pseudothermotoga thermarum DSM 5069</name>
    <dbReference type="NCBI Taxonomy" id="688269"/>
    <lineage>
        <taxon>Bacteria</taxon>
        <taxon>Thermotogati</taxon>
        <taxon>Thermotogota</taxon>
        <taxon>Thermotogae</taxon>
        <taxon>Thermotogales</taxon>
        <taxon>Thermotogaceae</taxon>
        <taxon>Pseudothermotoga</taxon>
    </lineage>
</organism>
<dbReference type="EMBL" id="CP002351">
    <property type="protein sequence ID" value="AEH50567.1"/>
    <property type="molecule type" value="Genomic_DNA"/>
</dbReference>
<evidence type="ECO:0000313" key="9">
    <source>
        <dbReference type="Proteomes" id="UP000006804"/>
    </source>
</evidence>
<feature type="transmembrane region" description="Helical" evidence="7">
    <location>
        <begin position="137"/>
        <end position="156"/>
    </location>
</feature>
<protein>
    <submittedName>
        <fullName evidence="8">MATE efflux family protein</fullName>
    </submittedName>
</protein>
<dbReference type="InterPro" id="IPR048279">
    <property type="entry name" value="MdtK-like"/>
</dbReference>
<evidence type="ECO:0000256" key="4">
    <source>
        <dbReference type="ARBA" id="ARBA00022692"/>
    </source>
</evidence>
<sequence precursor="true">MEQVTKGVQLLLGDPKKALIKLSLPMMTAMFVQALYNLVDSIWVAGLGPSALASIGVFFPIFMVIVSIATGISVGASAVISQQIGRRDKPKADEAATHSLLFALILGVTMTVVFLLLIGNILKILNLSTEVYKLSVAYARIVLSGTILLMFNNVANGILRGEGDTKRVMYAITFGSVLNIGLDPIFIYILKLGVAGAALATVLSIFSSSLLIIYWMFLKKRTFVTISFRNFKYNGKIVGEILRIGIPSSLAQLTMSIVNFVLNVFVVKVAGDFGMAVFTAAWRLIDFARIPLIGIASAVTSVVGAAYGAKDGQKLNEAHLFSIKFGELIGVGVLVLIVLFAPQLALLFTYTKEGSLIFNDLVLSMRVLSLFLPGIPFGMFTSSVFQGVGQAGKSLVVTILRTVVMQVIFCWLFAFALDLGLVGVWFGIVCGNAIGSAITFVWGRNVVKNLMKAFQSAV</sequence>
<keyword evidence="4 7" id="KW-0812">Transmembrane</keyword>
<dbReference type="PANTHER" id="PTHR43549:SF2">
    <property type="entry name" value="MULTIDRUG RESISTANCE PROTEIN NORM-RELATED"/>
    <property type="match status" value="1"/>
</dbReference>
<dbReference type="STRING" id="688269.Theth_0475"/>
<evidence type="ECO:0000256" key="5">
    <source>
        <dbReference type="ARBA" id="ARBA00022989"/>
    </source>
</evidence>
<proteinExistence type="predicted"/>
<dbReference type="HOGENOM" id="CLU_012893_0_1_0"/>
<evidence type="ECO:0000256" key="3">
    <source>
        <dbReference type="ARBA" id="ARBA00022475"/>
    </source>
</evidence>
<dbReference type="CDD" id="cd13147">
    <property type="entry name" value="MATE_MJ0709_like"/>
    <property type="match status" value="1"/>
</dbReference>
<keyword evidence="2" id="KW-0813">Transport</keyword>
<dbReference type="OrthoDB" id="9811110at2"/>
<feature type="transmembrane region" description="Helical" evidence="7">
    <location>
        <begin position="422"/>
        <end position="442"/>
    </location>
</feature>
<evidence type="ECO:0000256" key="6">
    <source>
        <dbReference type="ARBA" id="ARBA00023136"/>
    </source>
</evidence>
<reference evidence="8 9" key="1">
    <citation type="submission" date="2010-11" db="EMBL/GenBank/DDBJ databases">
        <title>The complete genome of Thermotoga thermarum DSM 5069.</title>
        <authorList>
            <consortium name="US DOE Joint Genome Institute (JGI-PGF)"/>
            <person name="Lucas S."/>
            <person name="Copeland A."/>
            <person name="Lapidus A."/>
            <person name="Bruce D."/>
            <person name="Goodwin L."/>
            <person name="Pitluck S."/>
            <person name="Kyrpides N."/>
            <person name="Mavromatis K."/>
            <person name="Ivanova N."/>
            <person name="Zeytun A."/>
            <person name="Brettin T."/>
            <person name="Detter J.C."/>
            <person name="Tapia R."/>
            <person name="Han C."/>
            <person name="Land M."/>
            <person name="Hauser L."/>
            <person name="Markowitz V."/>
            <person name="Cheng J.-F."/>
            <person name="Hugenholtz P."/>
            <person name="Woyke T."/>
            <person name="Wu D."/>
            <person name="Spring S."/>
            <person name="Schroeder M."/>
            <person name="Brambilla E."/>
            <person name="Klenk H.-P."/>
            <person name="Eisen J.A."/>
        </authorList>
    </citation>
    <scope>NUCLEOTIDE SEQUENCE [LARGE SCALE GENOMIC DNA]</scope>
    <source>
        <strain evidence="8 9">DSM 5069</strain>
    </source>
</reference>
<keyword evidence="6 7" id="KW-0472">Membrane</keyword>
<dbReference type="GO" id="GO:0015297">
    <property type="term" value="F:antiporter activity"/>
    <property type="evidence" value="ECO:0007669"/>
    <property type="project" value="InterPro"/>
</dbReference>
<dbReference type="eggNOG" id="COG0534">
    <property type="taxonomic scope" value="Bacteria"/>
</dbReference>